<dbReference type="EMBL" id="GU180079">
    <property type="protein sequence ID" value="ADM94937.1"/>
    <property type="molecule type" value="Genomic_DNA"/>
</dbReference>
<dbReference type="InterPro" id="IPR003849">
    <property type="entry name" value="Preprotein_translocase_YajC"/>
</dbReference>
<organism evidence="12">
    <name type="scientific">uncultured Atribacterota bacterium</name>
    <dbReference type="NCBI Taxonomy" id="263865"/>
    <lineage>
        <taxon>Bacteria</taxon>
        <taxon>Pseudomonadati</taxon>
        <taxon>Atribacterota</taxon>
        <taxon>environmental samples</taxon>
    </lineage>
</organism>
<dbReference type="GO" id="GO:0015031">
    <property type="term" value="P:protein transport"/>
    <property type="evidence" value="ECO:0007669"/>
    <property type="project" value="UniProtKB-KW"/>
</dbReference>
<dbReference type="GO" id="GO:0005886">
    <property type="term" value="C:plasma membrane"/>
    <property type="evidence" value="ECO:0007669"/>
    <property type="project" value="UniProtKB-SubCell"/>
</dbReference>
<evidence type="ECO:0000256" key="8">
    <source>
        <dbReference type="ARBA" id="ARBA00022989"/>
    </source>
</evidence>
<keyword evidence="4" id="KW-0813">Transport</keyword>
<reference evidence="12" key="1">
    <citation type="submission" date="2009-11" db="EMBL/GenBank/DDBJ databases">
        <title>Microbial diversity profiles of fluids from low-temperature petroleum reservoirs with and without exogenous water perturbation.</title>
        <authorList>
            <person name="Pham V.D."/>
            <person name="Hnatow L.L."/>
            <person name="Zhang S."/>
            <person name="Fallon R.D."/>
            <person name="DeLong E.F."/>
            <person name="Keeler S.J."/>
        </authorList>
    </citation>
    <scope>NUCLEOTIDE SEQUENCE</scope>
</reference>
<dbReference type="PANTHER" id="PTHR33909">
    <property type="entry name" value="SEC TRANSLOCON ACCESSORY COMPLEX SUBUNIT YAJC"/>
    <property type="match status" value="1"/>
</dbReference>
<comment type="similarity">
    <text evidence="2">Belongs to the YajC family.</text>
</comment>
<evidence type="ECO:0000256" key="5">
    <source>
        <dbReference type="ARBA" id="ARBA00022475"/>
    </source>
</evidence>
<dbReference type="NCBIfam" id="TIGR00739">
    <property type="entry name" value="yajC"/>
    <property type="match status" value="1"/>
</dbReference>
<evidence type="ECO:0000256" key="7">
    <source>
        <dbReference type="ARBA" id="ARBA00022927"/>
    </source>
</evidence>
<comment type="subcellular location">
    <subcellularLocation>
        <location evidence="1">Cell membrane</location>
        <topology evidence="1">Single-pass membrane protein</topology>
    </subcellularLocation>
</comment>
<evidence type="ECO:0000313" key="12">
    <source>
        <dbReference type="EMBL" id="ADM94937.1"/>
    </source>
</evidence>
<keyword evidence="8 11" id="KW-1133">Transmembrane helix</keyword>
<sequence length="87" mass="9871">MSQGIQSFLPLIIIFAIFYFILIRPQQQRQKKHQEMLNSLKVGDKVITIGGIFGIIREINGDVLTLEVSKDVKINTTKNAIGSKREQ</sequence>
<evidence type="ECO:0000256" key="9">
    <source>
        <dbReference type="ARBA" id="ARBA00023010"/>
    </source>
</evidence>
<dbReference type="SMART" id="SM01323">
    <property type="entry name" value="YajC"/>
    <property type="match status" value="1"/>
</dbReference>
<evidence type="ECO:0000256" key="4">
    <source>
        <dbReference type="ARBA" id="ARBA00022448"/>
    </source>
</evidence>
<evidence type="ECO:0000256" key="3">
    <source>
        <dbReference type="ARBA" id="ARBA00014962"/>
    </source>
</evidence>
<proteinExistence type="inferred from homology"/>
<keyword evidence="5" id="KW-1003">Cell membrane</keyword>
<evidence type="ECO:0000256" key="6">
    <source>
        <dbReference type="ARBA" id="ARBA00022692"/>
    </source>
</evidence>
<keyword evidence="7" id="KW-0653">Protein transport</keyword>
<dbReference type="Pfam" id="PF02699">
    <property type="entry name" value="YajC"/>
    <property type="match status" value="1"/>
</dbReference>
<dbReference type="AlphaFoldDB" id="G3BMH2"/>
<keyword evidence="10 11" id="KW-0472">Membrane</keyword>
<evidence type="ECO:0000256" key="10">
    <source>
        <dbReference type="ARBA" id="ARBA00023136"/>
    </source>
</evidence>
<feature type="transmembrane region" description="Helical" evidence="11">
    <location>
        <begin position="6"/>
        <end position="23"/>
    </location>
</feature>
<accession>G3BMH2</accession>
<evidence type="ECO:0000256" key="11">
    <source>
        <dbReference type="SAM" id="Phobius"/>
    </source>
</evidence>
<dbReference type="PRINTS" id="PR01853">
    <property type="entry name" value="YAJCTRNLCASE"/>
</dbReference>
<name>G3BMH2_9BACT</name>
<keyword evidence="6 11" id="KW-0812">Transmembrane</keyword>
<protein>
    <recommendedName>
        <fullName evidence="3">Sec translocon accessory complex subunit YajC</fullName>
    </recommendedName>
</protein>
<keyword evidence="9" id="KW-0811">Translocation</keyword>
<dbReference type="PANTHER" id="PTHR33909:SF1">
    <property type="entry name" value="SEC TRANSLOCON ACCESSORY COMPLEX SUBUNIT YAJC"/>
    <property type="match status" value="1"/>
</dbReference>
<evidence type="ECO:0000256" key="2">
    <source>
        <dbReference type="ARBA" id="ARBA00006742"/>
    </source>
</evidence>
<evidence type="ECO:0000256" key="1">
    <source>
        <dbReference type="ARBA" id="ARBA00004162"/>
    </source>
</evidence>